<dbReference type="VEuPathDB" id="FungiDB:DIURU_001484"/>
<accession>A0A642UU32</accession>
<sequence length="217" mass="23662">MAMMVKASTPNRVPEHDDTTGTARQSDSTGTGTKVDPIDVDDTNVPTDHQTSDSMMSKDLLAKEKVAVCDIIQKRLQLNQPDPKLVEIYAKRVTEVLSKNSSTDLALAALNVVYALCLKDGIFHASKIVRIQLINAIIRQAEPVSVRAGAILDILWDVVPTDVLGVLRSGQYASPFVAKTFLPRLTREVDENDVERGYNCQRCPCHDTGCDGVGADP</sequence>
<name>A0A642UU32_DIURU</name>
<dbReference type="AlphaFoldDB" id="A0A642UU32"/>
<dbReference type="GeneID" id="54780137"/>
<proteinExistence type="predicted"/>
<evidence type="ECO:0000313" key="2">
    <source>
        <dbReference type="EMBL" id="KAA8905411.1"/>
    </source>
</evidence>
<dbReference type="Proteomes" id="UP000449547">
    <property type="component" value="Unassembled WGS sequence"/>
</dbReference>
<organism evidence="2 3">
    <name type="scientific">Diutina rugosa</name>
    <name type="common">Yeast</name>
    <name type="synonym">Candida rugosa</name>
    <dbReference type="NCBI Taxonomy" id="5481"/>
    <lineage>
        <taxon>Eukaryota</taxon>
        <taxon>Fungi</taxon>
        <taxon>Dikarya</taxon>
        <taxon>Ascomycota</taxon>
        <taxon>Saccharomycotina</taxon>
        <taxon>Pichiomycetes</taxon>
        <taxon>Debaryomycetaceae</taxon>
        <taxon>Diutina</taxon>
    </lineage>
</organism>
<feature type="compositionally biased region" description="Polar residues" evidence="1">
    <location>
        <begin position="20"/>
        <end position="32"/>
    </location>
</feature>
<protein>
    <submittedName>
        <fullName evidence="2">Uncharacterized protein</fullName>
    </submittedName>
</protein>
<dbReference type="EMBL" id="SWFT01000048">
    <property type="protein sequence ID" value="KAA8905411.1"/>
    <property type="molecule type" value="Genomic_DNA"/>
</dbReference>
<comment type="caution">
    <text evidence="2">The sequence shown here is derived from an EMBL/GenBank/DDBJ whole genome shotgun (WGS) entry which is preliminary data.</text>
</comment>
<gene>
    <name evidence="2" type="ORF">DIURU_001484</name>
</gene>
<evidence type="ECO:0000256" key="1">
    <source>
        <dbReference type="SAM" id="MobiDB-lite"/>
    </source>
</evidence>
<reference evidence="2 3" key="1">
    <citation type="submission" date="2019-07" db="EMBL/GenBank/DDBJ databases">
        <title>Genome assembly of two rare yeast pathogens: Diutina rugosa and Trichomonascus ciferrii.</title>
        <authorList>
            <person name="Mixao V."/>
            <person name="Saus E."/>
            <person name="Hansen A."/>
            <person name="Lass-Flor C."/>
            <person name="Gabaldon T."/>
        </authorList>
    </citation>
    <scope>NUCLEOTIDE SEQUENCE [LARGE SCALE GENOMIC DNA]</scope>
    <source>
        <strain evidence="2 3">CBS 613</strain>
    </source>
</reference>
<keyword evidence="3" id="KW-1185">Reference proteome</keyword>
<evidence type="ECO:0000313" key="3">
    <source>
        <dbReference type="Proteomes" id="UP000449547"/>
    </source>
</evidence>
<feature type="compositionally biased region" description="Polar residues" evidence="1">
    <location>
        <begin position="44"/>
        <end position="55"/>
    </location>
</feature>
<dbReference type="RefSeq" id="XP_034013712.1">
    <property type="nucleotide sequence ID" value="XM_034154032.1"/>
</dbReference>
<feature type="region of interest" description="Disordered" evidence="1">
    <location>
        <begin position="1"/>
        <end position="55"/>
    </location>
</feature>